<dbReference type="GeneID" id="19273252"/>
<accession>W3X3Q8</accession>
<dbReference type="InParanoid" id="W3X3Q8"/>
<proteinExistence type="predicted"/>
<dbReference type="EMBL" id="KI912113">
    <property type="protein sequence ID" value="ETS80710.1"/>
    <property type="molecule type" value="Genomic_DNA"/>
</dbReference>
<feature type="region of interest" description="Disordered" evidence="1">
    <location>
        <begin position="118"/>
        <end position="150"/>
    </location>
</feature>
<dbReference type="eggNOG" id="ENOG502SQ4R">
    <property type="taxonomic scope" value="Eukaryota"/>
</dbReference>
<dbReference type="RefSeq" id="XP_007835011.1">
    <property type="nucleotide sequence ID" value="XM_007836820.1"/>
</dbReference>
<dbReference type="KEGG" id="pfy:PFICI_08239"/>
<evidence type="ECO:0000313" key="2">
    <source>
        <dbReference type="EMBL" id="ETS80710.1"/>
    </source>
</evidence>
<dbReference type="HOGENOM" id="CLU_330124_0_0_1"/>
<dbReference type="OrthoDB" id="2426273at2759"/>
<keyword evidence="3" id="KW-1185">Reference proteome</keyword>
<dbReference type="Proteomes" id="UP000030651">
    <property type="component" value="Unassembled WGS sequence"/>
</dbReference>
<evidence type="ECO:0000256" key="1">
    <source>
        <dbReference type="SAM" id="MobiDB-lite"/>
    </source>
</evidence>
<gene>
    <name evidence="2" type="ORF">PFICI_08239</name>
</gene>
<evidence type="ECO:0008006" key="4">
    <source>
        <dbReference type="Google" id="ProtNLM"/>
    </source>
</evidence>
<protein>
    <recommendedName>
        <fullName evidence="4">Heterokaryon incompatibility domain-containing protein</fullName>
    </recommendedName>
</protein>
<dbReference type="PANTHER" id="PTHR39596">
    <property type="match status" value="1"/>
</dbReference>
<dbReference type="OMA" id="PATHEIY"/>
<reference evidence="3" key="1">
    <citation type="journal article" date="2015" name="BMC Genomics">
        <title>Genomic and transcriptomic analysis of the endophytic fungus Pestalotiopsis fici reveals its lifestyle and high potential for synthesis of natural products.</title>
        <authorList>
            <person name="Wang X."/>
            <person name="Zhang X."/>
            <person name="Liu L."/>
            <person name="Xiang M."/>
            <person name="Wang W."/>
            <person name="Sun X."/>
            <person name="Che Y."/>
            <person name="Guo L."/>
            <person name="Liu G."/>
            <person name="Guo L."/>
            <person name="Wang C."/>
            <person name="Yin W.B."/>
            <person name="Stadler M."/>
            <person name="Zhang X."/>
            <person name="Liu X."/>
        </authorList>
    </citation>
    <scope>NUCLEOTIDE SEQUENCE [LARGE SCALE GENOMIC DNA]</scope>
    <source>
        <strain evidence="3">W106-1 / CGMCC3.15140</strain>
    </source>
</reference>
<name>W3X3Q8_PESFW</name>
<evidence type="ECO:0000313" key="3">
    <source>
        <dbReference type="Proteomes" id="UP000030651"/>
    </source>
</evidence>
<organism evidence="2 3">
    <name type="scientific">Pestalotiopsis fici (strain W106-1 / CGMCC3.15140)</name>
    <dbReference type="NCBI Taxonomy" id="1229662"/>
    <lineage>
        <taxon>Eukaryota</taxon>
        <taxon>Fungi</taxon>
        <taxon>Dikarya</taxon>
        <taxon>Ascomycota</taxon>
        <taxon>Pezizomycotina</taxon>
        <taxon>Sordariomycetes</taxon>
        <taxon>Xylariomycetidae</taxon>
        <taxon>Amphisphaeriales</taxon>
        <taxon>Sporocadaceae</taxon>
        <taxon>Pestalotiopsis</taxon>
    </lineage>
</organism>
<dbReference type="AlphaFoldDB" id="W3X3Q8"/>
<dbReference type="PANTHER" id="PTHR39596:SF2">
    <property type="entry name" value="HET DOMAIN PROTEIN (AFU_ORTHOLOGUE AFUA_1G17550)-RELATED"/>
    <property type="match status" value="1"/>
</dbReference>
<sequence length="869" mass="99622">MDHLPAPRDAGAPIRVPYLDVIPYDLVDDLPLDAALEHFRQFPDRREFGHQGTIARDLDLAKLATVVQSWLYFGLISAFFNTHIDLTDFTTTRPPDDPLRDPGPVCVTSAHSNKLLKKLDRREREARNKERESYSEERGETDRHRKEVLREQRKALSASRAKRRKLRDDLCIYSRHTVSSLDEEDIEKSPDLAAICLSIQLLTITLLGCNPTKDPSIGWRDNDDDSSIEPDDGLSDLPCWTKLYLYGWLFGISIKSFFWSIPSKVKALFRYEPAPPPATHEIYYPSYFLDLSHWESNILERKMVRNGWCRSDLDHIFTSQDLLTIYYLSQIRRSPVLSLPHFQCTREECFPFDSPSRPPYRRSHATDTCQCRDIHVDTESLCRIIEDGDIPLVYVEPAGHGTFCLKLTRMGSLSEYVSISHVWSDGLGNPDANSLFQCELESIMDSFPEVPLDSDTRLRTLKGQLQMVLRHLKYKFVSRDEPVFRKQLFWMDTLCIPVACASNTPDQVARINALKQRAIHHMNMVYYGATTHAMILDAQLRKISLTGAPKCEIAARIAFSHWNSRCWTLQEGALGSTWLVKFSDGLLGGDRFRTSPRRLEEEDSHMRNHMLQYLKEPETIFEADELSHPMPRTECSVEEHIRKQLVSVLEGPMQLFSDSDGIFQSDEDSLAAKDHAARDVSSFSDIWNMLAWRSTSEEKDVPGIFANLLTFNFHQLVQYFPGHNMLMGLLWNLEGVPLTLLFNQGPRLKAADDEMSTEAGARYALLLDGDPRSTEREPEEDTRTIRGALLGVREYMPIDYEDTDEQRKDYPRNGLRISAIFDCPAELHLYKSQTAPEDVPVVAIDAVELLRNMKIGRSFSRLIRAIQNL</sequence>